<evidence type="ECO:0000256" key="6">
    <source>
        <dbReference type="ARBA" id="ARBA00023132"/>
    </source>
</evidence>
<gene>
    <name evidence="10" type="ORF">POM88_039559</name>
</gene>
<comment type="caution">
    <text evidence="10">The sequence shown here is derived from an EMBL/GenBank/DDBJ whole genome shotgun (WGS) entry which is preliminary data.</text>
</comment>
<evidence type="ECO:0000256" key="8">
    <source>
        <dbReference type="SAM" id="Phobius"/>
    </source>
</evidence>
<keyword evidence="4" id="KW-0653">Protein transport</keyword>
<dbReference type="InterPro" id="IPR007230">
    <property type="entry name" value="Nup98_auto-Pept-S59_dom"/>
</dbReference>
<dbReference type="Gene3D" id="3.30.1610.10">
    <property type="entry name" value="Peptidase S59, nucleoporin"/>
    <property type="match status" value="1"/>
</dbReference>
<dbReference type="InterPro" id="IPR036903">
    <property type="entry name" value="Nup98_auto-Pept-S59_dom_sf"/>
</dbReference>
<keyword evidence="8" id="KW-1133">Transmembrane helix</keyword>
<evidence type="ECO:0000256" key="5">
    <source>
        <dbReference type="ARBA" id="ARBA00023010"/>
    </source>
</evidence>
<dbReference type="PANTHER" id="PTHR23198:SF26">
    <property type="entry name" value="NUCLEAR PORE COMPLEX PROTEIN NUP96"/>
    <property type="match status" value="1"/>
</dbReference>
<evidence type="ECO:0000256" key="2">
    <source>
        <dbReference type="ARBA" id="ARBA00022448"/>
    </source>
</evidence>
<keyword evidence="6" id="KW-0906">Nuclear pore complex</keyword>
<organism evidence="10 11">
    <name type="scientific">Heracleum sosnowskyi</name>
    <dbReference type="NCBI Taxonomy" id="360622"/>
    <lineage>
        <taxon>Eukaryota</taxon>
        <taxon>Viridiplantae</taxon>
        <taxon>Streptophyta</taxon>
        <taxon>Embryophyta</taxon>
        <taxon>Tracheophyta</taxon>
        <taxon>Spermatophyta</taxon>
        <taxon>Magnoliopsida</taxon>
        <taxon>eudicotyledons</taxon>
        <taxon>Gunneridae</taxon>
        <taxon>Pentapetalae</taxon>
        <taxon>asterids</taxon>
        <taxon>campanulids</taxon>
        <taxon>Apiales</taxon>
        <taxon>Apiaceae</taxon>
        <taxon>Apioideae</taxon>
        <taxon>apioid superclade</taxon>
        <taxon>Tordylieae</taxon>
        <taxon>Tordyliinae</taxon>
        <taxon>Heracleum</taxon>
    </lineage>
</organism>
<feature type="domain" description="Peptidase S59" evidence="9">
    <location>
        <begin position="51"/>
        <end position="184"/>
    </location>
</feature>
<evidence type="ECO:0000256" key="1">
    <source>
        <dbReference type="ARBA" id="ARBA00004567"/>
    </source>
</evidence>
<keyword evidence="2" id="KW-0813">Transport</keyword>
<dbReference type="InterPro" id="IPR037665">
    <property type="entry name" value="Nucleoporin_S59-like"/>
</dbReference>
<evidence type="ECO:0000259" key="9">
    <source>
        <dbReference type="PROSITE" id="PS51434"/>
    </source>
</evidence>
<keyword evidence="3" id="KW-0509">mRNA transport</keyword>
<dbReference type="SUPFAM" id="SSF82215">
    <property type="entry name" value="C-terminal autoproteolytic domain of nucleoporin nup98"/>
    <property type="match status" value="1"/>
</dbReference>
<evidence type="ECO:0000256" key="4">
    <source>
        <dbReference type="ARBA" id="ARBA00022927"/>
    </source>
</evidence>
<reference evidence="10" key="2">
    <citation type="submission" date="2023-05" db="EMBL/GenBank/DDBJ databases">
        <authorList>
            <person name="Schelkunov M.I."/>
        </authorList>
    </citation>
    <scope>NUCLEOTIDE SEQUENCE</scope>
    <source>
        <strain evidence="10">Hsosn_3</strain>
        <tissue evidence="10">Leaf</tissue>
    </source>
</reference>
<dbReference type="EMBL" id="JAUIZM010000009">
    <property type="protein sequence ID" value="KAK1363998.1"/>
    <property type="molecule type" value="Genomic_DNA"/>
</dbReference>
<keyword evidence="11" id="KW-1185">Reference proteome</keyword>
<comment type="subcellular location">
    <subcellularLocation>
        <location evidence="1">Nucleus</location>
        <location evidence="1">Nuclear pore complex</location>
    </subcellularLocation>
</comment>
<keyword evidence="8" id="KW-0812">Transmembrane</keyword>
<dbReference type="GO" id="GO:0005643">
    <property type="term" value="C:nuclear pore"/>
    <property type="evidence" value="ECO:0007669"/>
    <property type="project" value="UniProtKB-SubCell"/>
</dbReference>
<evidence type="ECO:0000313" key="10">
    <source>
        <dbReference type="EMBL" id="KAK1363998.1"/>
    </source>
</evidence>
<proteinExistence type="predicted"/>
<dbReference type="GO" id="GO:0015031">
    <property type="term" value="P:protein transport"/>
    <property type="evidence" value="ECO:0007669"/>
    <property type="project" value="UniProtKB-KW"/>
</dbReference>
<accession>A0AAD8HCE5</accession>
<dbReference type="PROSITE" id="PS51434">
    <property type="entry name" value="NUP_C"/>
    <property type="match status" value="1"/>
</dbReference>
<feature type="transmembrane region" description="Helical" evidence="8">
    <location>
        <begin position="1071"/>
        <end position="1090"/>
    </location>
</feature>
<dbReference type="Gene3D" id="1.25.40.690">
    <property type="match status" value="1"/>
</dbReference>
<reference evidence="10" key="1">
    <citation type="submission" date="2023-02" db="EMBL/GenBank/DDBJ databases">
        <title>Genome of toxic invasive species Heracleum sosnowskyi carries increased number of genes despite the absence of recent whole-genome duplications.</title>
        <authorList>
            <person name="Schelkunov M."/>
            <person name="Shtratnikova V."/>
            <person name="Makarenko M."/>
            <person name="Klepikova A."/>
            <person name="Omelchenko D."/>
            <person name="Novikova G."/>
            <person name="Obukhova E."/>
            <person name="Bogdanov V."/>
            <person name="Penin A."/>
            <person name="Logacheva M."/>
        </authorList>
    </citation>
    <scope>NUCLEOTIDE SEQUENCE</scope>
    <source>
        <strain evidence="10">Hsosn_3</strain>
        <tissue evidence="10">Leaf</tissue>
    </source>
</reference>
<name>A0AAD8HCE5_9APIA</name>
<dbReference type="PANTHER" id="PTHR23198">
    <property type="entry name" value="NUCLEOPORIN"/>
    <property type="match status" value="1"/>
</dbReference>
<dbReference type="FunFam" id="1.25.40.690:FF:000002">
    <property type="entry name" value="Nuclear pore complex protein NUP96"/>
    <property type="match status" value="1"/>
</dbReference>
<evidence type="ECO:0000313" key="11">
    <source>
        <dbReference type="Proteomes" id="UP001237642"/>
    </source>
</evidence>
<keyword evidence="7" id="KW-0539">Nucleus</keyword>
<sequence length="1097" mass="124180">MGFDLGSIDTFGPPVSQSQCRKRKFVFNSSDSSSADKHLHSIDASLPTLQSCDYFMEPCLSDMATRELVSPGYCGRVRDFTVGRFGFGCVKFTGETDVRWLDLDHIVKFSRHELVVYEDESSKPVVGRGLNKEAEVTLVLRIRYREEGLRAFVKKLRLLTERQGADFISFDPSNGEWKFLVHHFSRFGLDEDDEEDITMDDAAPEVEEPQEMSGGEVYEVDDKSAIIDPTLLSHSLPAHLGLDPVKMRDMRMLMFSAEDEDEYAEEMNGTMSHQKQSFRNQSKMSPLQQSSHRTVHRPTPPTIRKTPLALLEYNPGNFESSPPGSILMAHQNRGLSLKPTKLDGFKLDLKHNSPVTASHSRNVVDAALFMGRSFGVGWGPNGILVHTGAPVGSSNSREISSVVNLEKVAFDKVVRDENNKVSEDLIDFCFDSPLNFHKELNHETKEIGIGSCKLKLQKLVCDPSLLSDTCRGYIGITEEQLEVSGLTSYARVILMHQILVWELIKVLFTLKESRVRSNALADNQDDTMQDGKDSYQDIDEEALQLIRRAEFSCWLQESVCHRVQEEVSSLDESNDLQQIFLLLTGRQLDAAVELSASRGDVRLACLLSQAGGSMENRSDITRQLEHWRNNGLDFNFIETDRTRLFELLSGNIHGALDGVNIDWKRFLGLLMWYALPPETSLPAIFQTYQKLLNDGMAPYPVPVYIDEGVVEEGTTRDTEERFDLAYYLMLLHASGESKYSVLKTMFSALASTKDPLDYHMIWHQRAVLQALGTFNSNDLHILDMGLVSQLLSLGKCHWAIYVVLHMSYRDDFPNLQATVIREILFLYCEAWSSQELQIQFIEEMGIPSSWMDEALAVYSTYCGDLPKALEHFLRCANWQKAHSIFVTSVAHSLFLSAKHSEVWRLATSMEDHKSEIDNWDLGAGIYISFYQLKSSLQEDNDTMNEQDSLESKNEDCRNFLSCLNESLAKFGSNFPVGARVAYSKMAEEVCNLLLADSSEGATCEIQLSCFNTVFSAPIPENLQSYHLQDAVSVYTSYLSELLYVVEVVSRMTCIIHFHFDRSRTYTLCRILLYLAGSVVHILEPILYLFITLTDRIL</sequence>
<dbReference type="Pfam" id="PF04096">
    <property type="entry name" value="Nucleoporin2"/>
    <property type="match status" value="1"/>
</dbReference>
<keyword evidence="5" id="KW-0811">Translocation</keyword>
<dbReference type="GO" id="GO:0017056">
    <property type="term" value="F:structural constituent of nuclear pore"/>
    <property type="evidence" value="ECO:0007669"/>
    <property type="project" value="InterPro"/>
</dbReference>
<protein>
    <submittedName>
        <fullName evidence="10">Suppressor of auxin resistance 3</fullName>
    </submittedName>
</protein>
<dbReference type="GO" id="GO:0051028">
    <property type="term" value="P:mRNA transport"/>
    <property type="evidence" value="ECO:0007669"/>
    <property type="project" value="UniProtKB-KW"/>
</dbReference>
<dbReference type="AlphaFoldDB" id="A0AAD8HCE5"/>
<keyword evidence="8" id="KW-0472">Membrane</keyword>
<dbReference type="Pfam" id="PF12110">
    <property type="entry name" value="Nup96"/>
    <property type="match status" value="1"/>
</dbReference>
<dbReference type="Proteomes" id="UP001237642">
    <property type="component" value="Unassembled WGS sequence"/>
</dbReference>
<evidence type="ECO:0000256" key="3">
    <source>
        <dbReference type="ARBA" id="ARBA00022816"/>
    </source>
</evidence>
<dbReference type="InterPro" id="IPR021967">
    <property type="entry name" value="Nup98_C"/>
</dbReference>
<evidence type="ECO:0000256" key="7">
    <source>
        <dbReference type="ARBA" id="ARBA00023242"/>
    </source>
</evidence>